<accession>A0A8B6D729</accession>
<evidence type="ECO:0000259" key="7">
    <source>
        <dbReference type="PROSITE" id="PS50075"/>
    </source>
</evidence>
<dbReference type="Gene3D" id="1.10.1200.10">
    <property type="entry name" value="ACP-like"/>
    <property type="match status" value="1"/>
</dbReference>
<dbReference type="SUPFAM" id="SSF56801">
    <property type="entry name" value="Acetyl-CoA synthetase-like"/>
    <property type="match status" value="1"/>
</dbReference>
<dbReference type="Pfam" id="PF00732">
    <property type="entry name" value="GMC_oxred_N"/>
    <property type="match status" value="1"/>
</dbReference>
<dbReference type="SMART" id="SM01294">
    <property type="entry name" value="PKS_PP_betabranch"/>
    <property type="match status" value="1"/>
</dbReference>
<dbReference type="Pfam" id="PF07993">
    <property type="entry name" value="NAD_binding_4"/>
    <property type="match status" value="1"/>
</dbReference>
<dbReference type="AlphaFoldDB" id="A0A8B6D729"/>
<evidence type="ECO:0000256" key="1">
    <source>
        <dbReference type="ARBA" id="ARBA00001974"/>
    </source>
</evidence>
<dbReference type="PANTHER" id="PTHR44845">
    <property type="entry name" value="CARRIER DOMAIN-CONTAINING PROTEIN"/>
    <property type="match status" value="1"/>
</dbReference>
<dbReference type="GO" id="GO:0050660">
    <property type="term" value="F:flavin adenine dinucleotide binding"/>
    <property type="evidence" value="ECO:0007669"/>
    <property type="project" value="InterPro"/>
</dbReference>
<dbReference type="InterPro" id="IPR036188">
    <property type="entry name" value="FAD/NAD-bd_sf"/>
</dbReference>
<dbReference type="Proteomes" id="UP000596742">
    <property type="component" value="Unassembled WGS sequence"/>
</dbReference>
<evidence type="ECO:0000313" key="9">
    <source>
        <dbReference type="Proteomes" id="UP000596742"/>
    </source>
</evidence>
<keyword evidence="5" id="KW-0274">FAD</keyword>
<keyword evidence="4" id="KW-0285">Flavoprotein</keyword>
<dbReference type="InterPro" id="IPR036736">
    <property type="entry name" value="ACP-like_sf"/>
</dbReference>
<dbReference type="EMBL" id="UYJE01002916">
    <property type="protein sequence ID" value="VDI14878.1"/>
    <property type="molecule type" value="Genomic_DNA"/>
</dbReference>
<dbReference type="SUPFAM" id="SSF51735">
    <property type="entry name" value="NAD(P)-binding Rossmann-fold domains"/>
    <property type="match status" value="1"/>
</dbReference>
<proteinExistence type="predicted"/>
<keyword evidence="6" id="KW-0560">Oxidoreductase</keyword>
<feature type="domain" description="Carrier" evidence="7">
    <location>
        <begin position="208"/>
        <end position="283"/>
    </location>
</feature>
<organism evidence="8 9">
    <name type="scientific">Mytilus galloprovincialis</name>
    <name type="common">Mediterranean mussel</name>
    <dbReference type="NCBI Taxonomy" id="29158"/>
    <lineage>
        <taxon>Eukaryota</taxon>
        <taxon>Metazoa</taxon>
        <taxon>Spiralia</taxon>
        <taxon>Lophotrochozoa</taxon>
        <taxon>Mollusca</taxon>
        <taxon>Bivalvia</taxon>
        <taxon>Autobranchia</taxon>
        <taxon>Pteriomorphia</taxon>
        <taxon>Mytilida</taxon>
        <taxon>Mytiloidea</taxon>
        <taxon>Mytilidae</taxon>
        <taxon>Mytilinae</taxon>
        <taxon>Mytilus</taxon>
    </lineage>
</organism>
<dbReference type="SMART" id="SM00823">
    <property type="entry name" value="PKS_PP"/>
    <property type="match status" value="1"/>
</dbReference>
<dbReference type="InterPro" id="IPR020806">
    <property type="entry name" value="PKS_PP-bd"/>
</dbReference>
<evidence type="ECO:0000313" key="8">
    <source>
        <dbReference type="EMBL" id="VDI14878.1"/>
    </source>
</evidence>
<dbReference type="Gene3D" id="1.10.1220.110">
    <property type="match status" value="1"/>
</dbReference>
<dbReference type="NCBIfam" id="TIGR01746">
    <property type="entry name" value="Thioester-redct"/>
    <property type="match status" value="1"/>
</dbReference>
<gene>
    <name evidence="8" type="ORF">MGAL_10B025282</name>
</gene>
<dbReference type="Gene3D" id="4.10.450.10">
    <property type="entry name" value="Glucose Oxidase, domain 2"/>
    <property type="match status" value="1"/>
</dbReference>
<comment type="caution">
    <text evidence="8">The sequence shown here is derived from an EMBL/GenBank/DDBJ whole genome shotgun (WGS) entry which is preliminary data.</text>
</comment>
<dbReference type="CDD" id="cd05235">
    <property type="entry name" value="SDR_e1"/>
    <property type="match status" value="1"/>
</dbReference>
<evidence type="ECO:0000256" key="5">
    <source>
        <dbReference type="ARBA" id="ARBA00022827"/>
    </source>
</evidence>
<sequence length="957" mass="107825">MDALKTRKFCPVGNILPGVNLVIMDKDQKIQPVGASGEIFVGGPTLAHGYLNRPEVQALRFIPLTKGVQTSHGDRLYRTGDWGYMLSDGRLEICGRCDSMVKIRGYSIEVQAVESALMELPMVNACVVLVEGQEGEDKFLVSYIVPEGQTTKKDIRAILKLRLPYYMIPSYFVFLQSIPMVETTGKLDKKALPNFDKEHESDSVTIAAPNTDTEKKVAVVWCKVLKIQDIDIQDSFFDLGGHSLLATELMMNLRQMFDVDLNVRDLFTYPTITTLSQFIEAKKNKRTEELHTIPKVSINLQTDVNRHDPRGIINIDMQLRAFWRTFNLSNERRFKIGRVLLTGATGFLGAFLLREILLQTKCMIKCLVRELPDTTPNQRLEKSLQQFGVLPSDGKPSEQQTLIQSMYTKRVEIIKGDVALINMGMNEDDYTYLCTDIDFIIHAAAYVNLVYPYEAFTGPNVTGTRNVVMFSCTGKIKPIHYISTDAVFPNGMKNCSEDDNIEDNHTELNDGYSQSKWVAEQLISRAGQKGLPVVIYRLGNMSGDRKQAFWNPQDFTLLVLQACAKYGYAPDVDWNMEMTPVDFAAEFIVRCTFNLSTILGKTYHIINDQPLHSRWVFEWMHAHGYPLKIVPFRAGSAGSVVATRLSEDYDTSVLLLEAGMSDLEPDDVTQIPSLWGSLIGSEKDWGYHSVQQKYSHFAYENERAYIAQGKVLGGSSSINAQNIVRGSRNNYDQWEHEGAVGWGYDDVLPFFRKLENATDTSYGDSTLRGLHGPINIKETTGSILQSFHQTAAKEIGFPTVDCNSDDPIGFCKNQMNVKDGKRCSTSTCYLRPALERHNLQVSLRSRVTKVLIRSNKAVGVEFIKDGKRRRILAKHEVILSAGFISSAQILMLSGIGPRKHLQQMKIPLKVDLPVGQNLYDHLLFAVQYNITAPLNINNKKASEPDRILEYIFNREGK</sequence>
<dbReference type="Pfam" id="PF00550">
    <property type="entry name" value="PP-binding"/>
    <property type="match status" value="1"/>
</dbReference>
<dbReference type="GO" id="GO:0016614">
    <property type="term" value="F:oxidoreductase activity, acting on CH-OH group of donors"/>
    <property type="evidence" value="ECO:0007669"/>
    <property type="project" value="InterPro"/>
</dbReference>
<dbReference type="SUPFAM" id="SSF51905">
    <property type="entry name" value="FAD/NAD(P)-binding domain"/>
    <property type="match status" value="1"/>
</dbReference>
<dbReference type="InterPro" id="IPR045851">
    <property type="entry name" value="AMP-bd_C_sf"/>
</dbReference>
<reference evidence="8" key="1">
    <citation type="submission" date="2018-11" db="EMBL/GenBank/DDBJ databases">
        <authorList>
            <person name="Alioto T."/>
            <person name="Alioto T."/>
        </authorList>
    </citation>
    <scope>NUCLEOTIDE SEQUENCE</scope>
</reference>
<dbReference type="SUPFAM" id="SSF47336">
    <property type="entry name" value="ACP-like"/>
    <property type="match status" value="1"/>
</dbReference>
<dbReference type="Gene3D" id="3.40.50.720">
    <property type="entry name" value="NAD(P)-binding Rossmann-like Domain"/>
    <property type="match status" value="1"/>
</dbReference>
<evidence type="ECO:0000256" key="3">
    <source>
        <dbReference type="ARBA" id="ARBA00022553"/>
    </source>
</evidence>
<dbReference type="InterPro" id="IPR000172">
    <property type="entry name" value="GMC_OxRdtase_N"/>
</dbReference>
<dbReference type="InterPro" id="IPR013120">
    <property type="entry name" value="FAR_NAD-bd"/>
</dbReference>
<dbReference type="InterPro" id="IPR009081">
    <property type="entry name" value="PP-bd_ACP"/>
</dbReference>
<evidence type="ECO:0000256" key="6">
    <source>
        <dbReference type="ARBA" id="ARBA00023002"/>
    </source>
</evidence>
<dbReference type="InterPro" id="IPR042099">
    <property type="entry name" value="ANL_N_sf"/>
</dbReference>
<dbReference type="Gene3D" id="3.40.50.12780">
    <property type="entry name" value="N-terminal domain of ligase-like"/>
    <property type="match status" value="1"/>
</dbReference>
<dbReference type="InterPro" id="IPR010080">
    <property type="entry name" value="Thioester_reductase-like_dom"/>
</dbReference>
<dbReference type="OrthoDB" id="416786at2759"/>
<dbReference type="Gene3D" id="3.50.50.60">
    <property type="entry name" value="FAD/NAD(P)-binding domain"/>
    <property type="match status" value="1"/>
</dbReference>
<dbReference type="GO" id="GO:0031177">
    <property type="term" value="F:phosphopantetheine binding"/>
    <property type="evidence" value="ECO:0007669"/>
    <property type="project" value="InterPro"/>
</dbReference>
<dbReference type="InterPro" id="IPR036291">
    <property type="entry name" value="NAD(P)-bd_dom_sf"/>
</dbReference>
<name>A0A8B6D729_MYTGA</name>
<keyword evidence="2" id="KW-0596">Phosphopantetheine</keyword>
<dbReference type="Gene3D" id="3.30.300.30">
    <property type="match status" value="1"/>
</dbReference>
<dbReference type="FunFam" id="1.10.1200.10:FF:000005">
    <property type="entry name" value="Nonribosomal peptide synthetase 1"/>
    <property type="match status" value="1"/>
</dbReference>
<dbReference type="InterPro" id="IPR025110">
    <property type="entry name" value="AMP-bd_C"/>
</dbReference>
<evidence type="ECO:0000256" key="4">
    <source>
        <dbReference type="ARBA" id="ARBA00022630"/>
    </source>
</evidence>
<evidence type="ECO:0000256" key="2">
    <source>
        <dbReference type="ARBA" id="ARBA00022450"/>
    </source>
</evidence>
<comment type="cofactor">
    <cofactor evidence="1">
        <name>FAD</name>
        <dbReference type="ChEBI" id="CHEBI:57692"/>
    </cofactor>
</comment>
<dbReference type="PROSITE" id="PS50075">
    <property type="entry name" value="CARRIER"/>
    <property type="match status" value="1"/>
</dbReference>
<dbReference type="Pfam" id="PF13193">
    <property type="entry name" value="AMP-binding_C"/>
    <property type="match status" value="1"/>
</dbReference>
<keyword evidence="3" id="KW-0597">Phosphoprotein</keyword>
<keyword evidence="9" id="KW-1185">Reference proteome</keyword>
<dbReference type="InterPro" id="IPR027424">
    <property type="entry name" value="Glucose_Oxidase_domain_2"/>
</dbReference>
<protein>
    <recommendedName>
        <fullName evidence="7">Carrier domain-containing protein</fullName>
    </recommendedName>
</protein>
<dbReference type="PANTHER" id="PTHR44845:SF6">
    <property type="entry name" value="BETA-ALANINE-ACTIVATING ENZYME"/>
    <property type="match status" value="1"/>
</dbReference>